<dbReference type="EMBL" id="LAZR01013513">
    <property type="protein sequence ID" value="KKM21616.1"/>
    <property type="molecule type" value="Genomic_DNA"/>
</dbReference>
<protein>
    <submittedName>
        <fullName evidence="1">Uncharacterized protein</fullName>
    </submittedName>
</protein>
<reference evidence="1" key="1">
    <citation type="journal article" date="2015" name="Nature">
        <title>Complex archaea that bridge the gap between prokaryotes and eukaryotes.</title>
        <authorList>
            <person name="Spang A."/>
            <person name="Saw J.H."/>
            <person name="Jorgensen S.L."/>
            <person name="Zaremba-Niedzwiedzka K."/>
            <person name="Martijn J."/>
            <person name="Lind A.E."/>
            <person name="van Eijk R."/>
            <person name="Schleper C."/>
            <person name="Guy L."/>
            <person name="Ettema T.J."/>
        </authorList>
    </citation>
    <scope>NUCLEOTIDE SEQUENCE</scope>
</reference>
<evidence type="ECO:0000313" key="1">
    <source>
        <dbReference type="EMBL" id="KKM21616.1"/>
    </source>
</evidence>
<proteinExistence type="predicted"/>
<name>A0A0F9I1W8_9ZZZZ</name>
<comment type="caution">
    <text evidence="1">The sequence shown here is derived from an EMBL/GenBank/DDBJ whole genome shotgun (WGS) entry which is preliminary data.</text>
</comment>
<dbReference type="AlphaFoldDB" id="A0A0F9I1W8"/>
<sequence length="142" mass="15485">MPNAITAHNIENGTRNFIIQFNMVGDGSGELSDYTLIDLNNYLEEPGLRVPSDFKVMKVSGRSSIACSFKLFFGSKSATNRLFFESPLASDVSGDFIQDWSDVAGLISGQADTDLTVRITTSGFGASDDSLSLLIKIKKKYK</sequence>
<organism evidence="1">
    <name type="scientific">marine sediment metagenome</name>
    <dbReference type="NCBI Taxonomy" id="412755"/>
    <lineage>
        <taxon>unclassified sequences</taxon>
        <taxon>metagenomes</taxon>
        <taxon>ecological metagenomes</taxon>
    </lineage>
</organism>
<gene>
    <name evidence="1" type="ORF">LCGC14_1633660</name>
</gene>
<accession>A0A0F9I1W8</accession>